<evidence type="ECO:0000259" key="1">
    <source>
        <dbReference type="PROSITE" id="PS50011"/>
    </source>
</evidence>
<comment type="caution">
    <text evidence="2">The sequence shown here is derived from an EMBL/GenBank/DDBJ whole genome shotgun (WGS) entry which is preliminary data.</text>
</comment>
<dbReference type="InterPro" id="IPR000719">
    <property type="entry name" value="Prot_kinase_dom"/>
</dbReference>
<dbReference type="AlphaFoldDB" id="A0A1U7LRA7"/>
<dbReference type="Gene3D" id="1.10.510.10">
    <property type="entry name" value="Transferase(Phosphotransferase) domain 1"/>
    <property type="match status" value="1"/>
</dbReference>
<dbReference type="GO" id="GO:0005524">
    <property type="term" value="F:ATP binding"/>
    <property type="evidence" value="ECO:0007669"/>
    <property type="project" value="InterPro"/>
</dbReference>
<protein>
    <submittedName>
        <fullName evidence="2">Serine/threonine-protein kinase PRR1</fullName>
    </submittedName>
</protein>
<dbReference type="SUPFAM" id="SSF56112">
    <property type="entry name" value="Protein kinase-like (PK-like)"/>
    <property type="match status" value="1"/>
</dbReference>
<keyword evidence="3" id="KW-1185">Reference proteome</keyword>
<feature type="domain" description="Protein kinase" evidence="1">
    <location>
        <begin position="1"/>
        <end position="86"/>
    </location>
</feature>
<name>A0A1U7LRA7_NEOID</name>
<dbReference type="STRING" id="1198029.A0A1U7LRA7"/>
<evidence type="ECO:0000313" key="2">
    <source>
        <dbReference type="EMBL" id="OLL25113.1"/>
    </source>
</evidence>
<sequence>MGNPYDGRLSDAWAFGVMLYAILESRLPFDPPTSGKIAHRIARLDWKFYRLATDPSFSPASHLIAHLLKPAHSRFTIDHVLDCDWIRNGCLLDCAQLVDR</sequence>
<dbReference type="PROSITE" id="PS50011">
    <property type="entry name" value="PROTEIN_KINASE_DOM"/>
    <property type="match status" value="1"/>
</dbReference>
<dbReference type="InterPro" id="IPR011009">
    <property type="entry name" value="Kinase-like_dom_sf"/>
</dbReference>
<dbReference type="EMBL" id="LXFE01000498">
    <property type="protein sequence ID" value="OLL25113.1"/>
    <property type="molecule type" value="Genomic_DNA"/>
</dbReference>
<reference evidence="2 3" key="1">
    <citation type="submission" date="2016-04" db="EMBL/GenBank/DDBJ databases">
        <title>Evolutionary innovation and constraint leading to complex multicellularity in the Ascomycota.</title>
        <authorList>
            <person name="Cisse O."/>
            <person name="Nguyen A."/>
            <person name="Hewitt D.A."/>
            <person name="Jedd G."/>
            <person name="Stajich J.E."/>
        </authorList>
    </citation>
    <scope>NUCLEOTIDE SEQUENCE [LARGE SCALE GENOMIC DNA]</scope>
    <source>
        <strain evidence="2 3">DAH-3</strain>
    </source>
</reference>
<dbReference type="GO" id="GO:0004672">
    <property type="term" value="F:protein kinase activity"/>
    <property type="evidence" value="ECO:0007669"/>
    <property type="project" value="InterPro"/>
</dbReference>
<organism evidence="2 3">
    <name type="scientific">Neolecta irregularis (strain DAH-3)</name>
    <dbReference type="NCBI Taxonomy" id="1198029"/>
    <lineage>
        <taxon>Eukaryota</taxon>
        <taxon>Fungi</taxon>
        <taxon>Dikarya</taxon>
        <taxon>Ascomycota</taxon>
        <taxon>Taphrinomycotina</taxon>
        <taxon>Neolectales</taxon>
        <taxon>Neolectaceae</taxon>
        <taxon>Neolecta</taxon>
    </lineage>
</organism>
<proteinExistence type="predicted"/>
<gene>
    <name evidence="2" type="ORF">NEOLI_005391</name>
</gene>
<dbReference type="Proteomes" id="UP000186594">
    <property type="component" value="Unassembled WGS sequence"/>
</dbReference>
<evidence type="ECO:0000313" key="3">
    <source>
        <dbReference type="Proteomes" id="UP000186594"/>
    </source>
</evidence>
<dbReference type="OrthoDB" id="410920at2759"/>
<keyword evidence="2" id="KW-0808">Transferase</keyword>
<accession>A0A1U7LRA7</accession>
<keyword evidence="2" id="KW-0418">Kinase</keyword>